<comment type="caution">
    <text evidence="1">The sequence shown here is derived from an EMBL/GenBank/DDBJ whole genome shotgun (WGS) entry which is preliminary data.</text>
</comment>
<evidence type="ECO:0000313" key="1">
    <source>
        <dbReference type="EMBL" id="OXM16727.1"/>
    </source>
</evidence>
<organism evidence="1 2">
    <name type="scientific">Paenibacillus herberti</name>
    <dbReference type="NCBI Taxonomy" id="1619309"/>
    <lineage>
        <taxon>Bacteria</taxon>
        <taxon>Bacillati</taxon>
        <taxon>Bacillota</taxon>
        <taxon>Bacilli</taxon>
        <taxon>Bacillales</taxon>
        <taxon>Paenibacillaceae</taxon>
        <taxon>Paenibacillus</taxon>
    </lineage>
</organism>
<sequence>MDAHLLAYLTDRYEIVASCNCKDQWGTDGYTLWGGYYNQAFYPSRLNSFMPAQTKAQQIPVPVFRMLGSDPIYQYDLDMLDENAIQEVVTLEPVYAGAGEGSGGRGGGGNPYWVQWFFDLNFRAPALSFGYTQVGQENSFGWPRIKDGLIDQIGLLQTWQERGELIVETLADSGTWFKAEHEVTPASAITALHYWKEEGRKSIWYCSRFYRLNLFWEDQQAYIRDFHIFDERYAERYLHEPCRTADSIYDTLPVMDGARWSNSLIKAGIWPMVRSSDGELVPLRCQEDSLEVTEVSQDELLMVAEIIEGGTLRINCSQNSVTIMADQCDWGLQMIWSDRKQEPHMIAASDEIGYEYNGYHYTVHCKKGDVGELSKGAGSIWIQPESGVIQFCLI</sequence>
<dbReference type="RefSeq" id="WP_089523811.1">
    <property type="nucleotide sequence ID" value="NZ_NMUQ01000001.1"/>
</dbReference>
<dbReference type="AlphaFoldDB" id="A0A229P3S1"/>
<name>A0A229P3S1_9BACL</name>
<evidence type="ECO:0000313" key="2">
    <source>
        <dbReference type="Proteomes" id="UP000215145"/>
    </source>
</evidence>
<gene>
    <name evidence="1" type="ORF">CGZ75_08730</name>
</gene>
<dbReference type="EMBL" id="NMUQ01000001">
    <property type="protein sequence ID" value="OXM16727.1"/>
    <property type="molecule type" value="Genomic_DNA"/>
</dbReference>
<proteinExistence type="predicted"/>
<dbReference type="Proteomes" id="UP000215145">
    <property type="component" value="Unassembled WGS sequence"/>
</dbReference>
<accession>A0A229P3S1</accession>
<reference evidence="1 2" key="1">
    <citation type="submission" date="2017-07" db="EMBL/GenBank/DDBJ databases">
        <title>Paenibacillus herberti R33 genome sequencing and assembly.</title>
        <authorList>
            <person name="Su W."/>
        </authorList>
    </citation>
    <scope>NUCLEOTIDE SEQUENCE [LARGE SCALE GENOMIC DNA]</scope>
    <source>
        <strain evidence="1 2">R33</strain>
    </source>
</reference>
<protein>
    <submittedName>
        <fullName evidence="1">Uncharacterized protein</fullName>
    </submittedName>
</protein>
<keyword evidence="2" id="KW-1185">Reference proteome</keyword>
<dbReference type="Gene3D" id="3.20.20.510">
    <property type="entry name" value="Uncharacterised protein PF12979, DUF3863"/>
    <property type="match status" value="1"/>
</dbReference>
<dbReference type="OrthoDB" id="2488311at2"/>